<evidence type="ECO:0000256" key="1">
    <source>
        <dbReference type="ARBA" id="ARBA00022737"/>
    </source>
</evidence>
<feature type="domain" description="PROP1-like PPR" evidence="3">
    <location>
        <begin position="71"/>
        <end position="168"/>
    </location>
</feature>
<dbReference type="FunFam" id="1.25.40.10:FF:000343">
    <property type="entry name" value="Pentatricopeptide repeat-containing protein At3g58590"/>
    <property type="match status" value="1"/>
</dbReference>
<feature type="repeat" description="PPR" evidence="2">
    <location>
        <begin position="269"/>
        <end position="303"/>
    </location>
</feature>
<dbReference type="InterPro" id="IPR002885">
    <property type="entry name" value="PPR_rpt"/>
</dbReference>
<gene>
    <name evidence="4" type="ORF">H6P81_003412</name>
</gene>
<dbReference type="Pfam" id="PF13041">
    <property type="entry name" value="PPR_2"/>
    <property type="match status" value="3"/>
</dbReference>
<dbReference type="PROSITE" id="PS51375">
    <property type="entry name" value="PPR"/>
    <property type="match status" value="6"/>
</dbReference>
<sequence>MEAECLLRPQILSKWGVHLSNPSNLISTLCSLKNFKITRRSPKPLKKYKDAQLFPQSLPLHTKNPHVVYKDIQRFARQRKLKEALAILDYLEQEGIPINATTFSSLLTACTRSKALTEGKQIHVHIRINGLESNEFLCAKLVEMYASSGCMDDAKQVIEEMPNQSVYPWNALLRGSVIKGHRSTQELLQIYSRMRELGVELNEYSFSCLIKCFAGSPALKQGMKAHALLMKNGLLSSSELLMTSLIDMYFKSGKIRFAWQLFSEIEERDVVAWGAMIAGFAHNRLRWESLEFTRWMSSEGIQPNSVILTMILPVIGEVSARRLGQEVHAYVIKTKHYSKQQFIQSALVDMYCKCGDIGSGRRVFYASMNRNTVLWTALMSGYASSGRLEQALRCIPWMQQEGVRPDIVTIATVLPVCGELKALKQGKELHVFIVKNRFLPNISISTSLISMYSKCQRLDSACKVFNAMEKRNIICWTAMLESYLNNGCSHDALRMFRSMQDSKQRPDSVAMARMLDACGSLSYLKLGKELHGQLLKRYMDLVPYVTSAIIKFYGRCDEIQKSKLVFDRIPARGSLTWTAMIEAYGCAGLYREALDQFKRMKSKGFEPTLFTFNVVLSICSKAEFVDEAVRLLNYMRQKQGVKTSEEHYAFIIDLLNRAGRVSEAERFISQRSAMI</sequence>
<dbReference type="PANTHER" id="PTHR47926:SF354">
    <property type="entry name" value="REPEAT (PPR-LIKE) SUPERFAMILY PROTEIN, PUTATIVE-RELATED"/>
    <property type="match status" value="1"/>
</dbReference>
<dbReference type="AlphaFoldDB" id="A0AAV7FED4"/>
<evidence type="ECO:0000313" key="5">
    <source>
        <dbReference type="Proteomes" id="UP000825729"/>
    </source>
</evidence>
<organism evidence="4 5">
    <name type="scientific">Aristolochia fimbriata</name>
    <name type="common">White veined hardy Dutchman's pipe vine</name>
    <dbReference type="NCBI Taxonomy" id="158543"/>
    <lineage>
        <taxon>Eukaryota</taxon>
        <taxon>Viridiplantae</taxon>
        <taxon>Streptophyta</taxon>
        <taxon>Embryophyta</taxon>
        <taxon>Tracheophyta</taxon>
        <taxon>Spermatophyta</taxon>
        <taxon>Magnoliopsida</taxon>
        <taxon>Magnoliidae</taxon>
        <taxon>Piperales</taxon>
        <taxon>Aristolochiaceae</taxon>
        <taxon>Aristolochia</taxon>
    </lineage>
</organism>
<feature type="repeat" description="PPR" evidence="2">
    <location>
        <begin position="573"/>
        <end position="607"/>
    </location>
</feature>
<protein>
    <recommendedName>
        <fullName evidence="3">PROP1-like PPR domain-containing protein</fullName>
    </recommendedName>
</protein>
<dbReference type="GO" id="GO:0003723">
    <property type="term" value="F:RNA binding"/>
    <property type="evidence" value="ECO:0007669"/>
    <property type="project" value="InterPro"/>
</dbReference>
<reference evidence="4 5" key="1">
    <citation type="submission" date="2021-07" db="EMBL/GenBank/DDBJ databases">
        <title>The Aristolochia fimbriata genome: insights into angiosperm evolution, floral development and chemical biosynthesis.</title>
        <authorList>
            <person name="Jiao Y."/>
        </authorList>
    </citation>
    <scope>NUCLEOTIDE SEQUENCE [LARGE SCALE GENOMIC DNA]</scope>
    <source>
        <strain evidence="4">IBCAS-2021</strain>
        <tissue evidence="4">Leaf</tissue>
    </source>
</reference>
<name>A0AAV7FED4_ARIFI</name>
<feature type="repeat" description="PPR" evidence="2">
    <location>
        <begin position="608"/>
        <end position="638"/>
    </location>
</feature>
<dbReference type="EMBL" id="JAINDJ010000002">
    <property type="protein sequence ID" value="KAG9458904.1"/>
    <property type="molecule type" value="Genomic_DNA"/>
</dbReference>
<evidence type="ECO:0000313" key="4">
    <source>
        <dbReference type="EMBL" id="KAG9458904.1"/>
    </source>
</evidence>
<dbReference type="PANTHER" id="PTHR47926">
    <property type="entry name" value="PENTATRICOPEPTIDE REPEAT-CONTAINING PROTEIN"/>
    <property type="match status" value="1"/>
</dbReference>
<dbReference type="FunFam" id="1.25.40.10:FF:001058">
    <property type="entry name" value="Pentatricopeptide repeat-containing protein chloroplastic"/>
    <property type="match status" value="1"/>
</dbReference>
<dbReference type="GO" id="GO:0009451">
    <property type="term" value="P:RNA modification"/>
    <property type="evidence" value="ECO:0007669"/>
    <property type="project" value="InterPro"/>
</dbReference>
<feature type="repeat" description="PPR" evidence="2">
    <location>
        <begin position="371"/>
        <end position="405"/>
    </location>
</feature>
<dbReference type="Gene3D" id="1.25.40.10">
    <property type="entry name" value="Tetratricopeptide repeat domain"/>
    <property type="match status" value="4"/>
</dbReference>
<feature type="repeat" description="PPR" evidence="2">
    <location>
        <begin position="134"/>
        <end position="168"/>
    </location>
</feature>
<feature type="repeat" description="PPR" evidence="2">
    <location>
        <begin position="472"/>
        <end position="506"/>
    </location>
</feature>
<dbReference type="InterPro" id="IPR033443">
    <property type="entry name" value="PROP1-like_PPR_dom"/>
</dbReference>
<dbReference type="NCBIfam" id="TIGR00756">
    <property type="entry name" value="PPR"/>
    <property type="match status" value="6"/>
</dbReference>
<dbReference type="Pfam" id="PF01535">
    <property type="entry name" value="PPR"/>
    <property type="match status" value="1"/>
</dbReference>
<evidence type="ECO:0000259" key="3">
    <source>
        <dbReference type="Pfam" id="PF17177"/>
    </source>
</evidence>
<keyword evidence="1" id="KW-0677">Repeat</keyword>
<dbReference type="InterPro" id="IPR011990">
    <property type="entry name" value="TPR-like_helical_dom_sf"/>
</dbReference>
<accession>A0AAV7FED4</accession>
<dbReference type="Pfam" id="PF17177">
    <property type="entry name" value="PPR_long"/>
    <property type="match status" value="1"/>
</dbReference>
<proteinExistence type="predicted"/>
<keyword evidence="5" id="KW-1185">Reference proteome</keyword>
<dbReference type="Proteomes" id="UP000825729">
    <property type="component" value="Unassembled WGS sequence"/>
</dbReference>
<comment type="caution">
    <text evidence="4">The sequence shown here is derived from an EMBL/GenBank/DDBJ whole genome shotgun (WGS) entry which is preliminary data.</text>
</comment>
<dbReference type="InterPro" id="IPR046960">
    <property type="entry name" value="PPR_At4g14850-like_plant"/>
</dbReference>
<evidence type="ECO:0000256" key="2">
    <source>
        <dbReference type="PROSITE-ProRule" id="PRU00708"/>
    </source>
</evidence>